<name>A0A2K0A8Z9_STAHA</name>
<dbReference type="AlphaFoldDB" id="A0A2K0A8Z9"/>
<keyword evidence="3" id="KW-0812">Transmembrane</keyword>
<keyword evidence="3" id="KW-1133">Transmembrane helix</keyword>
<sequence>MKNNKLKIIAFILVLIVLILLIILFVIKITNYSIKDSEYNNVNDNKAYIEHRDKSHKTVDKLKTVQAKDDNIEQINTYLKNVHFNGSITVLKDGKLMLDKGYGYQNISSKKKSNANTMYLIGSAQKFTTGLVLKHLELSNKININDPVTKYLPWFKTNKTITLKDLMLHRSGLYKFNANPNTKSLDGAVHDIQRRGINSKYYHKHLYNDSNYLVLAQVIEAVTHHSYVENYYKLLAEPYHLEHSAFFNEKPYKKNMATGYKVKNNKLKTMNPNVLDQYYGAGNLFMSTHDMARLVNDLQQNNIFNQAVTTSLLQEIGSTKYPESYRYGFYSTPQVNRINGVFFGQIFTVYFNEDYIIVLATNKVDYSKVSNESIISHIYYQLLGQNIYETK</sequence>
<feature type="transmembrane region" description="Helical" evidence="3">
    <location>
        <begin position="6"/>
        <end position="27"/>
    </location>
</feature>
<evidence type="ECO:0000313" key="6">
    <source>
        <dbReference type="Proteomes" id="UP000053523"/>
    </source>
</evidence>
<evidence type="ECO:0000259" key="4">
    <source>
        <dbReference type="Pfam" id="PF00144"/>
    </source>
</evidence>
<comment type="subcellular location">
    <subcellularLocation>
        <location evidence="1">Membrane</location>
    </subcellularLocation>
</comment>
<protein>
    <submittedName>
        <fullName evidence="5">Methicillin resistance protein FmtA</fullName>
    </submittedName>
</protein>
<reference evidence="5 6" key="1">
    <citation type="submission" date="2017-12" db="EMBL/GenBank/DDBJ databases">
        <title>FDA dAtabase for Regulatory Grade micrObial Sequences (FDA-ARGOS): Supporting development and validation of Infectious Disease Dx tests.</title>
        <authorList>
            <person name="Hoffmann M."/>
            <person name="Allard M."/>
            <person name="Evans P."/>
            <person name="Brown E."/>
            <person name="Tallon L."/>
            <person name="Sadzewicz L."/>
            <person name="Sengamalay N."/>
            <person name="Ott S."/>
            <person name="Godinez A."/>
            <person name="Nagaraj S."/>
            <person name="Vavikolanu K."/>
            <person name="Aluvathingal J."/>
            <person name="Nadendla S."/>
            <person name="Sichtig H."/>
        </authorList>
    </citation>
    <scope>NUCLEOTIDE SEQUENCE [LARGE SCALE GENOMIC DNA]</scope>
    <source>
        <strain evidence="5 6">FDAARGOS_148</strain>
    </source>
</reference>
<feature type="domain" description="Beta-lactamase-related" evidence="4">
    <location>
        <begin position="87"/>
        <end position="365"/>
    </location>
</feature>
<proteinExistence type="predicted"/>
<dbReference type="GO" id="GO:0016020">
    <property type="term" value="C:membrane"/>
    <property type="evidence" value="ECO:0007669"/>
    <property type="project" value="UniProtKB-SubCell"/>
</dbReference>
<evidence type="ECO:0000256" key="3">
    <source>
        <dbReference type="SAM" id="Phobius"/>
    </source>
</evidence>
<dbReference type="PANTHER" id="PTHR46825">
    <property type="entry name" value="D-ALANYL-D-ALANINE-CARBOXYPEPTIDASE/ENDOPEPTIDASE AMPH"/>
    <property type="match status" value="1"/>
</dbReference>
<dbReference type="Pfam" id="PF00144">
    <property type="entry name" value="Beta-lactamase"/>
    <property type="match status" value="1"/>
</dbReference>
<keyword evidence="2 3" id="KW-0472">Membrane</keyword>
<dbReference type="InterPro" id="IPR001466">
    <property type="entry name" value="Beta-lactam-related"/>
</dbReference>
<dbReference type="InterPro" id="IPR012338">
    <property type="entry name" value="Beta-lactam/transpept-like"/>
</dbReference>
<dbReference type="SUPFAM" id="SSF56601">
    <property type="entry name" value="beta-lactamase/transpeptidase-like"/>
    <property type="match status" value="1"/>
</dbReference>
<evidence type="ECO:0000313" key="5">
    <source>
        <dbReference type="EMBL" id="PNN21499.1"/>
    </source>
</evidence>
<dbReference type="RefSeq" id="WP_037549267.1">
    <property type="nucleotide sequence ID" value="NZ_JBBLSD010000001.1"/>
</dbReference>
<dbReference type="Gene3D" id="3.40.710.10">
    <property type="entry name" value="DD-peptidase/beta-lactamase superfamily"/>
    <property type="match status" value="1"/>
</dbReference>
<gene>
    <name evidence="5" type="ORF">AL503_012220</name>
</gene>
<dbReference type="EMBL" id="LORN02000015">
    <property type="protein sequence ID" value="PNN21499.1"/>
    <property type="molecule type" value="Genomic_DNA"/>
</dbReference>
<dbReference type="InterPro" id="IPR050491">
    <property type="entry name" value="AmpC-like"/>
</dbReference>
<accession>A0A2K0A8Z9</accession>
<dbReference type="PANTHER" id="PTHR46825:SF11">
    <property type="entry name" value="PENICILLIN-BINDING PROTEIN 4"/>
    <property type="match status" value="1"/>
</dbReference>
<comment type="caution">
    <text evidence="5">The sequence shown here is derived from an EMBL/GenBank/DDBJ whole genome shotgun (WGS) entry which is preliminary data.</text>
</comment>
<evidence type="ECO:0000256" key="1">
    <source>
        <dbReference type="ARBA" id="ARBA00004370"/>
    </source>
</evidence>
<evidence type="ECO:0000256" key="2">
    <source>
        <dbReference type="ARBA" id="ARBA00023136"/>
    </source>
</evidence>
<organism evidence="5 6">
    <name type="scientific">Staphylococcus haemolyticus</name>
    <dbReference type="NCBI Taxonomy" id="1283"/>
    <lineage>
        <taxon>Bacteria</taxon>
        <taxon>Bacillati</taxon>
        <taxon>Bacillota</taxon>
        <taxon>Bacilli</taxon>
        <taxon>Bacillales</taxon>
        <taxon>Staphylococcaceae</taxon>
        <taxon>Staphylococcus</taxon>
    </lineage>
</organism>
<dbReference type="Proteomes" id="UP000053523">
    <property type="component" value="Unassembled WGS sequence"/>
</dbReference>